<dbReference type="EMBL" id="JACRSX010000019">
    <property type="protein sequence ID" value="MBC8563315.1"/>
    <property type="molecule type" value="Genomic_DNA"/>
</dbReference>
<dbReference type="RefSeq" id="WP_249298401.1">
    <property type="nucleotide sequence ID" value="NZ_JACRSX010000019.1"/>
</dbReference>
<organism evidence="3 4">
    <name type="scientific">Jutongia huaianensis</name>
    <dbReference type="NCBI Taxonomy" id="2763668"/>
    <lineage>
        <taxon>Bacteria</taxon>
        <taxon>Bacillati</taxon>
        <taxon>Bacillota</taxon>
        <taxon>Clostridia</taxon>
        <taxon>Lachnospirales</taxon>
        <taxon>Lachnospiraceae</taxon>
        <taxon>Jutongia</taxon>
    </lineage>
</organism>
<evidence type="ECO:0008006" key="5">
    <source>
        <dbReference type="Google" id="ProtNLM"/>
    </source>
</evidence>
<keyword evidence="4" id="KW-1185">Reference proteome</keyword>
<dbReference type="InterPro" id="IPR038156">
    <property type="entry name" value="PCS_N_sf"/>
</dbReference>
<name>A0ABR7N4M6_9FIRM</name>
<feature type="transmembrane region" description="Helical" evidence="2">
    <location>
        <begin position="15"/>
        <end position="37"/>
    </location>
</feature>
<dbReference type="Gene3D" id="3.90.70.30">
    <property type="entry name" value="Phytochelatin synthase, N-terminal domain"/>
    <property type="match status" value="1"/>
</dbReference>
<evidence type="ECO:0000256" key="2">
    <source>
        <dbReference type="SAM" id="Phobius"/>
    </source>
</evidence>
<comment type="caution">
    <text evidence="3">The sequence shown here is derived from an EMBL/GenBank/DDBJ whole genome shotgun (WGS) entry which is preliminary data.</text>
</comment>
<accession>A0ABR7N4M6</accession>
<keyword evidence="2" id="KW-0812">Transmembrane</keyword>
<sequence>MEKPRRKKRWGRRKVRWTVMGACMVFVCISFVVSSIWSDTRRFSKEKERKAQVSERTFDPAEKKRPETEKTAEPTTEPTRKPVDKTLQIYTYLQGPKSWNQGIDWSGEWGESYMDGGSFGGFGCGLCCMANIYSSLTPYQCSPVDMYRYVKKQTGYGGGMAIDWGYICRGLTSLGLHCHVERKQETYQEFRDNIRKSKCAIVLVSSANSTVHWKNTPGHYVTIFEFQEKTDKVFLADSGDPDHNRRWIHLKKVYRSLKTASNWQYLVVSGYDKQKDHWHHKKANGTWNRPSYLKVKS</sequence>
<protein>
    <recommendedName>
        <fullName evidence="5">Glutathione gamma-glutamylcysteinyltransferase</fullName>
    </recommendedName>
</protein>
<dbReference type="Proteomes" id="UP000606193">
    <property type="component" value="Unassembled WGS sequence"/>
</dbReference>
<reference evidence="3 4" key="1">
    <citation type="submission" date="2020-08" db="EMBL/GenBank/DDBJ databases">
        <title>Genome public.</title>
        <authorList>
            <person name="Liu C."/>
            <person name="Sun Q."/>
        </authorList>
    </citation>
    <scope>NUCLEOTIDE SEQUENCE [LARGE SCALE GENOMIC DNA]</scope>
    <source>
        <strain evidence="3 4">NSJ-37</strain>
    </source>
</reference>
<evidence type="ECO:0000313" key="3">
    <source>
        <dbReference type="EMBL" id="MBC8563315.1"/>
    </source>
</evidence>
<proteinExistence type="predicted"/>
<evidence type="ECO:0000313" key="4">
    <source>
        <dbReference type="Proteomes" id="UP000606193"/>
    </source>
</evidence>
<dbReference type="InterPro" id="IPR038765">
    <property type="entry name" value="Papain-like_cys_pep_sf"/>
</dbReference>
<dbReference type="SUPFAM" id="SSF54001">
    <property type="entry name" value="Cysteine proteinases"/>
    <property type="match status" value="1"/>
</dbReference>
<feature type="region of interest" description="Disordered" evidence="1">
    <location>
        <begin position="48"/>
        <end position="80"/>
    </location>
</feature>
<keyword evidence="2" id="KW-0472">Membrane</keyword>
<keyword evidence="2" id="KW-1133">Transmembrane helix</keyword>
<evidence type="ECO:0000256" key="1">
    <source>
        <dbReference type="SAM" id="MobiDB-lite"/>
    </source>
</evidence>
<gene>
    <name evidence="3" type="ORF">H8704_11880</name>
</gene>